<proteinExistence type="predicted"/>
<evidence type="ECO:0000259" key="1">
    <source>
        <dbReference type="PROSITE" id="PS51186"/>
    </source>
</evidence>
<dbReference type="EMBL" id="JAPMIV010000011">
    <property type="protein sequence ID" value="MDV6374522.1"/>
    <property type="molecule type" value="Genomic_DNA"/>
</dbReference>
<evidence type="ECO:0000313" key="3">
    <source>
        <dbReference type="Proteomes" id="UP001276150"/>
    </source>
</evidence>
<dbReference type="Proteomes" id="UP001276150">
    <property type="component" value="Unassembled WGS sequence"/>
</dbReference>
<dbReference type="PROSITE" id="PS51186">
    <property type="entry name" value="GNAT"/>
    <property type="match status" value="1"/>
</dbReference>
<organism evidence="2 3">
    <name type="scientific">Deinococcus arenicola</name>
    <dbReference type="NCBI Taxonomy" id="2994950"/>
    <lineage>
        <taxon>Bacteria</taxon>
        <taxon>Thermotogati</taxon>
        <taxon>Deinococcota</taxon>
        <taxon>Deinococci</taxon>
        <taxon>Deinococcales</taxon>
        <taxon>Deinococcaceae</taxon>
        <taxon>Deinococcus</taxon>
    </lineage>
</organism>
<reference evidence="2 3" key="1">
    <citation type="submission" date="2022-11" db="EMBL/GenBank/DDBJ databases">
        <title>Deinococcus ZS9-10, Low Temperature and Draught-tolerating, UV-resistant Bacteria from Continental Antarctica.</title>
        <authorList>
            <person name="Cheng L."/>
        </authorList>
    </citation>
    <scope>NUCLEOTIDE SEQUENCE [LARGE SCALE GENOMIC DNA]</scope>
    <source>
        <strain evidence="2 3">ZS9-10</strain>
    </source>
</reference>
<dbReference type="Gene3D" id="3.40.630.30">
    <property type="match status" value="1"/>
</dbReference>
<protein>
    <recommendedName>
        <fullName evidence="1">N-acetyltransferase domain-containing protein</fullName>
    </recommendedName>
</protein>
<name>A0ABU4DQ15_9DEIO</name>
<dbReference type="InterPro" id="IPR000182">
    <property type="entry name" value="GNAT_dom"/>
</dbReference>
<dbReference type="SUPFAM" id="SSF55729">
    <property type="entry name" value="Acyl-CoA N-acyltransferases (Nat)"/>
    <property type="match status" value="1"/>
</dbReference>
<dbReference type="RefSeq" id="WP_317639841.1">
    <property type="nucleotide sequence ID" value="NZ_JAPMIV010000011.1"/>
</dbReference>
<keyword evidence="3" id="KW-1185">Reference proteome</keyword>
<sequence>MTVPSPPTPPLTPELIERLERAAQAKNRDALRRASRLAGNPYAVTVYERGGLWASLVGTLPGLPWYNTVSGVTQHRLTGLDEVLDLYRSAGISPRLSVGSADLTPALGAALFDRRFTPVGVGATLYAAAGSPQPQTFSGIQIHELALGEATNTFNDVLLAGYGFTNAAQQALAVLENEGPKVRRYLARVDGQPAAVAALSIQDGVAYLAGAATLSAFRERGIQSALIHRRLGDVAALCEPVECELVTVTTAFASGSQRNLERHGFRLAQLKILWAETLWAKRQRVIQATP</sequence>
<evidence type="ECO:0000313" key="2">
    <source>
        <dbReference type="EMBL" id="MDV6374522.1"/>
    </source>
</evidence>
<feature type="domain" description="N-acetyltransferase" evidence="1">
    <location>
        <begin position="140"/>
        <end position="284"/>
    </location>
</feature>
<accession>A0ABU4DQ15</accession>
<dbReference type="InterPro" id="IPR016181">
    <property type="entry name" value="Acyl_CoA_acyltransferase"/>
</dbReference>
<comment type="caution">
    <text evidence="2">The sequence shown here is derived from an EMBL/GenBank/DDBJ whole genome shotgun (WGS) entry which is preliminary data.</text>
</comment>
<gene>
    <name evidence="2" type="ORF">ORD21_07960</name>
</gene>